<dbReference type="InterPro" id="IPR003593">
    <property type="entry name" value="AAA+_ATPase"/>
</dbReference>
<protein>
    <submittedName>
        <fullName evidence="2">AAA family ATPase</fullName>
    </submittedName>
</protein>
<sequence length="277" mass="31271">MEKMGDVFRLFDHGDGEWQQFIDSIKITNIHGWTGQEMVFRFPVVAVVGENGMGKSTFLKAAACAYRNKNGKDFYPSKMFISTHWDKDALTGATIEYKVRVGNERRNLKWKKTSDWGFTPKKKKPERNVYFLDISRTLPLDATAGYAKIAMLANAETGSGQVLNEESIKGLSFVLGQAYTKARFTSTDVDSKHEVGLLTKKCGEISQFHQGAGEDSILDVFGLLQDMPSYSLLIIDEVENSLHPRAQRRFVRHLISLAKKKKLQIILSTHSPFVLDE</sequence>
<dbReference type="Proteomes" id="UP000823928">
    <property type="component" value="Unassembled WGS sequence"/>
</dbReference>
<gene>
    <name evidence="2" type="ORF">IAC10_08610</name>
</gene>
<dbReference type="InterPro" id="IPR051396">
    <property type="entry name" value="Bact_Antivir_Def_Nuclease"/>
</dbReference>
<dbReference type="PANTHER" id="PTHR43581:SF4">
    <property type="entry name" value="ATP_GTP PHOSPHATASE"/>
    <property type="match status" value="1"/>
</dbReference>
<dbReference type="AlphaFoldDB" id="A0A9D1EZY4"/>
<accession>A0A9D1EZY4</accession>
<dbReference type="InterPro" id="IPR003959">
    <property type="entry name" value="ATPase_AAA_core"/>
</dbReference>
<dbReference type="EMBL" id="DVIU01000169">
    <property type="protein sequence ID" value="HIS36674.1"/>
    <property type="molecule type" value="Genomic_DNA"/>
</dbReference>
<dbReference type="Pfam" id="PF13304">
    <property type="entry name" value="AAA_21"/>
    <property type="match status" value="1"/>
</dbReference>
<dbReference type="PANTHER" id="PTHR43581">
    <property type="entry name" value="ATP/GTP PHOSPHATASE"/>
    <property type="match status" value="1"/>
</dbReference>
<dbReference type="GO" id="GO:0005524">
    <property type="term" value="F:ATP binding"/>
    <property type="evidence" value="ECO:0007669"/>
    <property type="project" value="InterPro"/>
</dbReference>
<evidence type="ECO:0000313" key="2">
    <source>
        <dbReference type="EMBL" id="HIS36674.1"/>
    </source>
</evidence>
<dbReference type="Gene3D" id="3.40.50.300">
    <property type="entry name" value="P-loop containing nucleotide triphosphate hydrolases"/>
    <property type="match status" value="2"/>
</dbReference>
<feature type="non-terminal residue" evidence="2">
    <location>
        <position position="277"/>
    </location>
</feature>
<dbReference type="GO" id="GO:0016887">
    <property type="term" value="F:ATP hydrolysis activity"/>
    <property type="evidence" value="ECO:0007669"/>
    <property type="project" value="InterPro"/>
</dbReference>
<evidence type="ECO:0000313" key="3">
    <source>
        <dbReference type="Proteomes" id="UP000823928"/>
    </source>
</evidence>
<dbReference type="InterPro" id="IPR027417">
    <property type="entry name" value="P-loop_NTPase"/>
</dbReference>
<dbReference type="Pfam" id="PF13476">
    <property type="entry name" value="AAA_23"/>
    <property type="match status" value="1"/>
</dbReference>
<reference evidence="2" key="2">
    <citation type="journal article" date="2021" name="PeerJ">
        <title>Extensive microbial diversity within the chicken gut microbiome revealed by metagenomics and culture.</title>
        <authorList>
            <person name="Gilroy R."/>
            <person name="Ravi A."/>
            <person name="Getino M."/>
            <person name="Pursley I."/>
            <person name="Horton D.L."/>
            <person name="Alikhan N.F."/>
            <person name="Baker D."/>
            <person name="Gharbi K."/>
            <person name="Hall N."/>
            <person name="Watson M."/>
            <person name="Adriaenssens E.M."/>
            <person name="Foster-Nyarko E."/>
            <person name="Jarju S."/>
            <person name="Secka A."/>
            <person name="Antonio M."/>
            <person name="Oren A."/>
            <person name="Chaudhuri R.R."/>
            <person name="La Ragione R."/>
            <person name="Hildebrand F."/>
            <person name="Pallen M.J."/>
        </authorList>
    </citation>
    <scope>NUCLEOTIDE SEQUENCE</scope>
    <source>
        <strain evidence="2">6276</strain>
    </source>
</reference>
<reference evidence="2" key="1">
    <citation type="submission" date="2020-10" db="EMBL/GenBank/DDBJ databases">
        <authorList>
            <person name="Gilroy R."/>
        </authorList>
    </citation>
    <scope>NUCLEOTIDE SEQUENCE</scope>
    <source>
        <strain evidence="2">6276</strain>
    </source>
</reference>
<name>A0A9D1EZY4_9BACT</name>
<dbReference type="SUPFAM" id="SSF52540">
    <property type="entry name" value="P-loop containing nucleoside triphosphate hydrolases"/>
    <property type="match status" value="1"/>
</dbReference>
<dbReference type="GO" id="GO:0006302">
    <property type="term" value="P:double-strand break repair"/>
    <property type="evidence" value="ECO:0007669"/>
    <property type="project" value="InterPro"/>
</dbReference>
<evidence type="ECO:0000259" key="1">
    <source>
        <dbReference type="SMART" id="SM00382"/>
    </source>
</evidence>
<comment type="caution">
    <text evidence="2">The sequence shown here is derived from an EMBL/GenBank/DDBJ whole genome shotgun (WGS) entry which is preliminary data.</text>
</comment>
<proteinExistence type="predicted"/>
<organism evidence="2 3">
    <name type="scientific">Candidatus Scatousia excrementigallinarum</name>
    <dbReference type="NCBI Taxonomy" id="2840935"/>
    <lineage>
        <taxon>Bacteria</taxon>
        <taxon>Candidatus Scatousia</taxon>
    </lineage>
</organism>
<dbReference type="SMART" id="SM00382">
    <property type="entry name" value="AAA"/>
    <property type="match status" value="1"/>
</dbReference>
<feature type="domain" description="AAA+ ATPase" evidence="1">
    <location>
        <begin position="41"/>
        <end position="277"/>
    </location>
</feature>
<dbReference type="InterPro" id="IPR038729">
    <property type="entry name" value="Rad50/SbcC_AAA"/>
</dbReference>